<feature type="transmembrane region" description="Helical" evidence="1">
    <location>
        <begin position="223"/>
        <end position="242"/>
    </location>
</feature>
<keyword evidence="1" id="KW-0472">Membrane</keyword>
<dbReference type="EMBL" id="JTJZ01000011">
    <property type="protein sequence ID" value="KHS54168.1"/>
    <property type="molecule type" value="Genomic_DNA"/>
</dbReference>
<comment type="caution">
    <text evidence="2">The sequence shown here is derived from an EMBL/GenBank/DDBJ whole genome shotgun (WGS) entry which is preliminary data.</text>
</comment>
<dbReference type="Proteomes" id="UP000031488">
    <property type="component" value="Unassembled WGS sequence"/>
</dbReference>
<accession>A0A0B9AXT5</accession>
<feature type="transmembrane region" description="Helical" evidence="1">
    <location>
        <begin position="152"/>
        <end position="175"/>
    </location>
</feature>
<feature type="transmembrane region" description="Helical" evidence="1">
    <location>
        <begin position="34"/>
        <end position="55"/>
    </location>
</feature>
<keyword evidence="1" id="KW-1133">Transmembrane helix</keyword>
<evidence type="ECO:0000313" key="3">
    <source>
        <dbReference type="Proteomes" id="UP000031488"/>
    </source>
</evidence>
<dbReference type="AlphaFoldDB" id="A0A0B9AXT5"/>
<feature type="transmembrane region" description="Helical" evidence="1">
    <location>
        <begin position="104"/>
        <end position="127"/>
    </location>
</feature>
<feature type="transmembrane region" description="Helical" evidence="1">
    <location>
        <begin position="182"/>
        <end position="203"/>
    </location>
</feature>
<reference evidence="2 3" key="1">
    <citation type="submission" date="2014-11" db="EMBL/GenBank/DDBJ databases">
        <title>Draft Genome Sequence of Brevibacterium linens AE038-8.</title>
        <authorList>
            <person name="Maizel D."/>
            <person name="Utturkar S.M."/>
            <person name="Brown S.D."/>
            <person name="Ferrero M."/>
            <person name="Rosen B.P."/>
        </authorList>
    </citation>
    <scope>NUCLEOTIDE SEQUENCE [LARGE SCALE GENOMIC DNA]</scope>
    <source>
        <strain evidence="2 3">AE038-8</strain>
    </source>
</reference>
<keyword evidence="1" id="KW-0812">Transmembrane</keyword>
<sequence length="247" mass="27009">MTALIDHPPEARTSRPKSRILGVVRLQFTNRQTFIWMPLLILTGAWLITLIIHWIIASAGVDGPMYSGSSQAPLWYFAIVGAQAVNLTFYFSQAMSLTRREFCLGSFLAAAISAVGMSAVFVVMGLIEQATEGYGMNGYVSYLPWVWEHGPLGAGFVYFVLTILCYILGFWFAIVYKRFGTLILTSSLIAIALALLAGAAWVNVNQAWPEVWAALVDAQAVGLALWALGLSAVFALGSYLTVRRLTT</sequence>
<organism evidence="2 3">
    <name type="scientific">Brevibacterium linens</name>
    <dbReference type="NCBI Taxonomy" id="1703"/>
    <lineage>
        <taxon>Bacteria</taxon>
        <taxon>Bacillati</taxon>
        <taxon>Actinomycetota</taxon>
        <taxon>Actinomycetes</taxon>
        <taxon>Micrococcales</taxon>
        <taxon>Brevibacteriaceae</taxon>
        <taxon>Brevibacterium</taxon>
    </lineage>
</organism>
<evidence type="ECO:0000313" key="2">
    <source>
        <dbReference type="EMBL" id="KHS54168.1"/>
    </source>
</evidence>
<dbReference type="RefSeq" id="WP_052239676.1">
    <property type="nucleotide sequence ID" value="NZ_JTJZ01000011.1"/>
</dbReference>
<name>A0A0B9AXT5_BRELN</name>
<dbReference type="OrthoDB" id="3209791at2"/>
<feature type="transmembrane region" description="Helical" evidence="1">
    <location>
        <begin position="75"/>
        <end position="92"/>
    </location>
</feature>
<gene>
    <name evidence="2" type="ORF">AE0388_0375</name>
</gene>
<proteinExistence type="predicted"/>
<evidence type="ECO:0000256" key="1">
    <source>
        <dbReference type="SAM" id="Phobius"/>
    </source>
</evidence>
<dbReference type="PATRIC" id="fig|1703.6.peg.259"/>
<keyword evidence="3" id="KW-1185">Reference proteome</keyword>
<protein>
    <submittedName>
        <fullName evidence="2">Uncharacterized protein</fullName>
    </submittedName>
</protein>